<evidence type="ECO:0000313" key="6">
    <source>
        <dbReference type="EMBL" id="APG63830.1"/>
    </source>
</evidence>
<feature type="transmembrane region" description="Helical" evidence="5">
    <location>
        <begin position="58"/>
        <end position="83"/>
    </location>
</feature>
<keyword evidence="3 5" id="KW-1133">Transmembrane helix</keyword>
<keyword evidence="7" id="KW-1185">Reference proteome</keyword>
<dbReference type="Proteomes" id="UP000242561">
    <property type="component" value="Chromosome"/>
</dbReference>
<dbReference type="InterPro" id="IPR007269">
    <property type="entry name" value="ICMT_MeTrfase"/>
</dbReference>
<evidence type="ECO:0000256" key="1">
    <source>
        <dbReference type="ARBA" id="ARBA00004141"/>
    </source>
</evidence>
<reference evidence="6 7" key="1">
    <citation type="submission" date="2016-11" db="EMBL/GenBank/DDBJ databases">
        <title>Sphingorhabdus sp. LPB0140, isolated from marine environment.</title>
        <authorList>
            <person name="Kim E."/>
            <person name="Yi H."/>
        </authorList>
    </citation>
    <scope>NUCLEOTIDE SEQUENCE [LARGE SCALE GENOMIC DNA]</scope>
    <source>
        <strain evidence="6 7">LPB0140</strain>
    </source>
</reference>
<accession>A0A1L3JFD0</accession>
<gene>
    <name evidence="6" type="ORF">LPB140_11500</name>
</gene>
<feature type="transmembrane region" description="Helical" evidence="5">
    <location>
        <begin position="264"/>
        <end position="285"/>
    </location>
</feature>
<feature type="transmembrane region" description="Helical" evidence="5">
    <location>
        <begin position="15"/>
        <end position="38"/>
    </location>
</feature>
<dbReference type="STRING" id="1913578.LPB140_11500"/>
<feature type="transmembrane region" description="Helical" evidence="5">
    <location>
        <begin position="135"/>
        <end position="157"/>
    </location>
</feature>
<organism evidence="6 7">
    <name type="scientific">Sphingorhabdus lutea</name>
    <dbReference type="NCBI Taxonomy" id="1913578"/>
    <lineage>
        <taxon>Bacteria</taxon>
        <taxon>Pseudomonadati</taxon>
        <taxon>Pseudomonadota</taxon>
        <taxon>Alphaproteobacteria</taxon>
        <taxon>Sphingomonadales</taxon>
        <taxon>Sphingomonadaceae</taxon>
        <taxon>Sphingorhabdus</taxon>
    </lineage>
</organism>
<dbReference type="Gene3D" id="1.20.120.1630">
    <property type="match status" value="1"/>
</dbReference>
<evidence type="ECO:0000256" key="5">
    <source>
        <dbReference type="SAM" id="Phobius"/>
    </source>
</evidence>
<feature type="transmembrane region" description="Helical" evidence="5">
    <location>
        <begin position="104"/>
        <end position="129"/>
    </location>
</feature>
<dbReference type="KEGG" id="sphl:LPB140_11500"/>
<name>A0A1L3JFD0_9SPHN</name>
<dbReference type="GO" id="GO:0004671">
    <property type="term" value="F:protein C-terminal S-isoprenylcysteine carboxyl O-methyltransferase activity"/>
    <property type="evidence" value="ECO:0007669"/>
    <property type="project" value="InterPro"/>
</dbReference>
<feature type="transmembrane region" description="Helical" evidence="5">
    <location>
        <begin position="228"/>
        <end position="252"/>
    </location>
</feature>
<dbReference type="AlphaFoldDB" id="A0A1L3JFD0"/>
<keyword evidence="4 5" id="KW-0472">Membrane</keyword>
<evidence type="ECO:0000256" key="2">
    <source>
        <dbReference type="ARBA" id="ARBA00022692"/>
    </source>
</evidence>
<feature type="transmembrane region" description="Helical" evidence="5">
    <location>
        <begin position="310"/>
        <end position="333"/>
    </location>
</feature>
<dbReference type="GO" id="GO:0016020">
    <property type="term" value="C:membrane"/>
    <property type="evidence" value="ECO:0007669"/>
    <property type="project" value="UniProtKB-SubCell"/>
</dbReference>
<keyword evidence="6" id="KW-0489">Methyltransferase</keyword>
<keyword evidence="6" id="KW-0808">Transferase</keyword>
<feature type="transmembrane region" description="Helical" evidence="5">
    <location>
        <begin position="194"/>
        <end position="216"/>
    </location>
</feature>
<keyword evidence="2 5" id="KW-0812">Transmembrane</keyword>
<comment type="subcellular location">
    <subcellularLocation>
        <location evidence="1">Membrane</location>
        <topology evidence="1">Multi-pass membrane protein</topology>
    </subcellularLocation>
</comment>
<sequence>MQNARDKAQERPQSAVSYAVGICGLIGLFLWVFIARHFGEVAALFGYMDMPARADGPYSGLLAMLCCALPMICWSIFVDKVHLRESTGINWRQKAKISDIIDDSFVKLVGLWMTWALIAICYFMGRWYWQGPFQFSMQLMEAAIIPLVLLSIPYVIWLDQYLVNRRDGAWHMGAMLAARQGWQSEKIFHHLRAWAVKGFFLAFMLAIVPDGFRAVINADFAQMWTNPVLAAQILIIMMFMVDVQFASVGYLLTMRPLDAHIRTANPYMQGWVAALICYPPILLMANDRPLDYRPDDHSWAFWFAGHDMMLMIWGALLVGLTAIYAWATVAFGLRFSNLTHRGIITNGPYAWTKHPAYLSKNLFWWCATLPFITNGSAAEALRNSMILLLISAVYYWRARTEEKHLGQDPIYQHYMGWMQNNGAVTKFFAHAGAYLSSRFGRGRAQHGGDMNSQ</sequence>
<evidence type="ECO:0000313" key="7">
    <source>
        <dbReference type="Proteomes" id="UP000242561"/>
    </source>
</evidence>
<protein>
    <submittedName>
        <fullName evidence="6">Protein-S-isoprenylcysteine methyltransferase</fullName>
    </submittedName>
</protein>
<dbReference type="Pfam" id="PF04140">
    <property type="entry name" value="ICMT"/>
    <property type="match status" value="1"/>
</dbReference>
<proteinExistence type="predicted"/>
<dbReference type="GO" id="GO:0032259">
    <property type="term" value="P:methylation"/>
    <property type="evidence" value="ECO:0007669"/>
    <property type="project" value="UniProtKB-KW"/>
</dbReference>
<evidence type="ECO:0000256" key="4">
    <source>
        <dbReference type="ARBA" id="ARBA00023136"/>
    </source>
</evidence>
<dbReference type="EMBL" id="CP018154">
    <property type="protein sequence ID" value="APG63830.1"/>
    <property type="molecule type" value="Genomic_DNA"/>
</dbReference>
<evidence type="ECO:0000256" key="3">
    <source>
        <dbReference type="ARBA" id="ARBA00022989"/>
    </source>
</evidence>